<evidence type="ECO:0000313" key="3">
    <source>
        <dbReference type="Proteomes" id="UP000240957"/>
    </source>
</evidence>
<dbReference type="RefSeq" id="WP_107007238.1">
    <property type="nucleotide sequence ID" value="NZ_JBHRSF010000006.1"/>
</dbReference>
<proteinExistence type="predicted"/>
<dbReference type="Proteomes" id="UP001595455">
    <property type="component" value="Unassembled WGS sequence"/>
</dbReference>
<comment type="caution">
    <text evidence="2">The sequence shown here is derived from an EMBL/GenBank/DDBJ whole genome shotgun (WGS) entry which is preliminary data.</text>
</comment>
<dbReference type="AlphaFoldDB" id="A0A371YT08"/>
<evidence type="ECO:0000313" key="2">
    <source>
        <dbReference type="EMBL" id="RFC84585.1"/>
    </source>
</evidence>
<evidence type="ECO:0000313" key="4">
    <source>
        <dbReference type="Proteomes" id="UP001595455"/>
    </source>
</evidence>
<evidence type="ECO:0000313" key="1">
    <source>
        <dbReference type="EMBL" id="MFC2994258.1"/>
    </source>
</evidence>
<dbReference type="EMBL" id="JBHRSF010000006">
    <property type="protein sequence ID" value="MFC2994258.1"/>
    <property type="molecule type" value="Genomic_DNA"/>
</dbReference>
<dbReference type="Proteomes" id="UP000240957">
    <property type="component" value="Unassembled WGS sequence"/>
</dbReference>
<keyword evidence="4" id="KW-1185">Reference proteome</keyword>
<protein>
    <submittedName>
        <fullName evidence="2">Uncharacterized protein</fullName>
    </submittedName>
</protein>
<dbReference type="EMBL" id="PYIX02000005">
    <property type="protein sequence ID" value="RFC84585.1"/>
    <property type="molecule type" value="Genomic_DNA"/>
</dbReference>
<accession>A0A371YT08</accession>
<reference evidence="1" key="1">
    <citation type="journal article" date="2014" name="Int. J. Syst. Evol. Microbiol.">
        <title>Complete genome of a new Firmicutes species belonging to the dominant human colonic microbiota ('Ruminococcus bicirculans') reveals two chromosomes and a selective capacity to utilize plant glucans.</title>
        <authorList>
            <consortium name="NISC Comparative Sequencing Program"/>
            <person name="Wegmann U."/>
            <person name="Louis P."/>
            <person name="Goesmann A."/>
            <person name="Henrissat B."/>
            <person name="Duncan S.H."/>
            <person name="Flint H.J."/>
        </authorList>
    </citation>
    <scope>NUCLEOTIDE SEQUENCE</scope>
    <source>
        <strain evidence="1">KCTC 62575</strain>
    </source>
</reference>
<gene>
    <name evidence="1" type="ORF">ACFODO_03010</name>
    <name evidence="2" type="ORF">C9E89_004870</name>
</gene>
<sequence length="124" mass="14775">MQDPTLATEAIRTFFTLQCCWLNNKEIYLEKGCQHCGSAATYLIYYTNTHIQKLMLAFITKFNCHLTKGWDLLDLDDFEDQYYDFLQLLEKEVNFYARQHHDIARVFAFEDLDSIFERPYSMAC</sequence>
<name>A0A371YT08_9GAMM</name>
<reference evidence="2 3" key="2">
    <citation type="submission" date="2018-08" db="EMBL/GenBank/DDBJ databases">
        <title>The draft genome of Acinetobacter sichuanensis strain WCHAc060041.</title>
        <authorList>
            <person name="Qin J."/>
            <person name="Feng Y."/>
            <person name="Zong Z."/>
        </authorList>
    </citation>
    <scope>NUCLEOTIDE SEQUENCE [LARGE SCALE GENOMIC DNA]</scope>
    <source>
        <strain evidence="2 3">WCHAc060041</strain>
    </source>
</reference>
<reference evidence="4" key="3">
    <citation type="journal article" date="2019" name="Int. J. Syst. Evol. Microbiol.">
        <title>The Global Catalogue of Microorganisms (GCM) 10K type strain sequencing project: providing services to taxonomists for standard genome sequencing and annotation.</title>
        <authorList>
            <consortium name="The Broad Institute Genomics Platform"/>
            <consortium name="The Broad Institute Genome Sequencing Center for Infectious Disease"/>
            <person name="Wu L."/>
            <person name="Ma J."/>
        </authorList>
    </citation>
    <scope>NUCLEOTIDE SEQUENCE [LARGE SCALE GENOMIC DNA]</scope>
    <source>
        <strain evidence="4">KCTC 62575</strain>
    </source>
</reference>
<dbReference type="OrthoDB" id="6697337at2"/>
<organism evidence="2 3">
    <name type="scientific">Acinetobacter sichuanensis</name>
    <dbReference type="NCBI Taxonomy" id="2136183"/>
    <lineage>
        <taxon>Bacteria</taxon>
        <taxon>Pseudomonadati</taxon>
        <taxon>Pseudomonadota</taxon>
        <taxon>Gammaproteobacteria</taxon>
        <taxon>Moraxellales</taxon>
        <taxon>Moraxellaceae</taxon>
        <taxon>Acinetobacter</taxon>
    </lineage>
</organism>
<reference evidence="1" key="4">
    <citation type="submission" date="2024-09" db="EMBL/GenBank/DDBJ databases">
        <authorList>
            <person name="Sun Q."/>
            <person name="Mori K."/>
        </authorList>
    </citation>
    <scope>NUCLEOTIDE SEQUENCE</scope>
    <source>
        <strain evidence="1">KCTC 62575</strain>
    </source>
</reference>